<dbReference type="Gramene" id="evm.model.05.646">
    <property type="protein sequence ID" value="cds.evm.model.05.646"/>
    <property type="gene ID" value="evm.TU.05.646"/>
</dbReference>
<reference evidence="2" key="1">
    <citation type="submission" date="2018-11" db="EMBL/GenBank/DDBJ databases">
        <authorList>
            <person name="Grassa J C."/>
        </authorList>
    </citation>
    <scope>NUCLEOTIDE SEQUENCE [LARGE SCALE GENOMIC DNA]</scope>
</reference>
<organism evidence="2 3">
    <name type="scientific">Cannabis sativa</name>
    <name type="common">Hemp</name>
    <name type="synonym">Marijuana</name>
    <dbReference type="NCBI Taxonomy" id="3483"/>
    <lineage>
        <taxon>Eukaryota</taxon>
        <taxon>Viridiplantae</taxon>
        <taxon>Streptophyta</taxon>
        <taxon>Embryophyta</taxon>
        <taxon>Tracheophyta</taxon>
        <taxon>Spermatophyta</taxon>
        <taxon>Magnoliopsida</taxon>
        <taxon>eudicotyledons</taxon>
        <taxon>Gunneridae</taxon>
        <taxon>Pentapetalae</taxon>
        <taxon>rosids</taxon>
        <taxon>fabids</taxon>
        <taxon>Rosales</taxon>
        <taxon>Cannabaceae</taxon>
        <taxon>Cannabis</taxon>
    </lineage>
</organism>
<reference evidence="2" key="2">
    <citation type="submission" date="2021-03" db="UniProtKB">
        <authorList>
            <consortium name="EnsemblPlants"/>
        </authorList>
    </citation>
    <scope>IDENTIFICATION</scope>
</reference>
<accession>A0A803PR96</accession>
<dbReference type="Proteomes" id="UP000596661">
    <property type="component" value="Chromosome 5"/>
</dbReference>
<name>A0A803PR96_CANSA</name>
<evidence type="ECO:0000256" key="1">
    <source>
        <dbReference type="SAM" id="MobiDB-lite"/>
    </source>
</evidence>
<protein>
    <submittedName>
        <fullName evidence="2">Uncharacterized protein</fullName>
    </submittedName>
</protein>
<sequence>MAVTTDNAQQWSASPQVRNEKAKEGGGESKAEEAKKAKREVEALRSQIDEFEGEACYLFEKRNPRQVERQMICFIETRLWNPKHGY</sequence>
<keyword evidence="3" id="KW-1185">Reference proteome</keyword>
<dbReference type="EnsemblPlants" id="evm.model.05.646">
    <property type="protein sequence ID" value="cds.evm.model.05.646"/>
    <property type="gene ID" value="evm.TU.05.646"/>
</dbReference>
<feature type="compositionally biased region" description="Basic and acidic residues" evidence="1">
    <location>
        <begin position="18"/>
        <end position="39"/>
    </location>
</feature>
<dbReference type="AlphaFoldDB" id="A0A803PR96"/>
<evidence type="ECO:0000313" key="2">
    <source>
        <dbReference type="EnsemblPlants" id="cds.evm.model.05.646"/>
    </source>
</evidence>
<evidence type="ECO:0000313" key="3">
    <source>
        <dbReference type="Proteomes" id="UP000596661"/>
    </source>
</evidence>
<feature type="region of interest" description="Disordered" evidence="1">
    <location>
        <begin position="1"/>
        <end position="39"/>
    </location>
</feature>
<proteinExistence type="predicted"/>
<dbReference type="EMBL" id="UZAU01000436">
    <property type="status" value="NOT_ANNOTATED_CDS"/>
    <property type="molecule type" value="Genomic_DNA"/>
</dbReference>
<feature type="compositionally biased region" description="Polar residues" evidence="1">
    <location>
        <begin position="1"/>
        <end position="17"/>
    </location>
</feature>